<dbReference type="InterPro" id="IPR019887">
    <property type="entry name" value="Tscrpt_reg_AsnC/Lrp_C"/>
</dbReference>
<organism evidence="2">
    <name type="scientific">Candidatus Caldatribacterium californiense</name>
    <dbReference type="NCBI Taxonomy" id="1454726"/>
    <lineage>
        <taxon>Bacteria</taxon>
        <taxon>Pseudomonadati</taxon>
        <taxon>Atribacterota</taxon>
        <taxon>Atribacteria</taxon>
        <taxon>Atribacterales</taxon>
        <taxon>Candidatus Caldatribacteriaceae</taxon>
        <taxon>Candidatus Caldatribacterium</taxon>
    </lineage>
</organism>
<protein>
    <submittedName>
        <fullName evidence="2">Lrp/AsnC family transcriptional regulator</fullName>
    </submittedName>
</protein>
<accession>A0A7V3YHR9</accession>
<sequence>MAVQAYILIQVQAGKAQGIKKELSQLPYFLRVDRIMGPFDLIALVEVESNREIGEVVLKEIQSMNGVKRTLTCPVIP</sequence>
<gene>
    <name evidence="3" type="ORF">ENU96_08055</name>
    <name evidence="2" type="ORF">ENV30_08525</name>
</gene>
<dbReference type="EMBL" id="DTFV01000122">
    <property type="protein sequence ID" value="HGI31330.1"/>
    <property type="molecule type" value="Genomic_DNA"/>
</dbReference>
<feature type="domain" description="Transcription regulator AsnC/Lrp ligand binding" evidence="1">
    <location>
        <begin position="7"/>
        <end position="75"/>
    </location>
</feature>
<dbReference type="SUPFAM" id="SSF54909">
    <property type="entry name" value="Dimeric alpha+beta barrel"/>
    <property type="match status" value="1"/>
</dbReference>
<evidence type="ECO:0000259" key="1">
    <source>
        <dbReference type="Pfam" id="PF01037"/>
    </source>
</evidence>
<dbReference type="InterPro" id="IPR011008">
    <property type="entry name" value="Dimeric_a/b-barrel"/>
</dbReference>
<dbReference type="Pfam" id="PF01037">
    <property type="entry name" value="AsnC_trans_reg"/>
    <property type="match status" value="1"/>
</dbReference>
<dbReference type="AlphaFoldDB" id="A0A7V3YHR9"/>
<evidence type="ECO:0000313" key="2">
    <source>
        <dbReference type="EMBL" id="HGI31330.1"/>
    </source>
</evidence>
<comment type="caution">
    <text evidence="2">The sequence shown here is derived from an EMBL/GenBank/DDBJ whole genome shotgun (WGS) entry which is preliminary data.</text>
</comment>
<name>A0A7V3YHR9_9BACT</name>
<reference evidence="2" key="1">
    <citation type="journal article" date="2020" name="mSystems">
        <title>Genome- and Community-Level Interaction Insights into Carbon Utilization and Element Cycling Functions of Hydrothermarchaeota in Hydrothermal Sediment.</title>
        <authorList>
            <person name="Zhou Z."/>
            <person name="Liu Y."/>
            <person name="Xu W."/>
            <person name="Pan J."/>
            <person name="Luo Z.H."/>
            <person name="Li M."/>
        </authorList>
    </citation>
    <scope>NUCLEOTIDE SEQUENCE [LARGE SCALE GENOMIC DNA]</scope>
    <source>
        <strain evidence="3">SpSt-716</strain>
        <strain evidence="2">SpSt-747</strain>
    </source>
</reference>
<dbReference type="Gene3D" id="3.30.70.920">
    <property type="match status" value="1"/>
</dbReference>
<evidence type="ECO:0000313" key="3">
    <source>
        <dbReference type="EMBL" id="HGI75612.1"/>
    </source>
</evidence>
<dbReference type="EMBL" id="DTEN01000324">
    <property type="protein sequence ID" value="HGI75612.1"/>
    <property type="molecule type" value="Genomic_DNA"/>
</dbReference>
<proteinExistence type="predicted"/>